<organism evidence="4 5">
    <name type="scientific">Taurinivorans muris</name>
    <dbReference type="NCBI Taxonomy" id="2787751"/>
    <lineage>
        <taxon>Bacteria</taxon>
        <taxon>Pseudomonadati</taxon>
        <taxon>Thermodesulfobacteriota</taxon>
        <taxon>Desulfovibrionia</taxon>
        <taxon>Desulfovibrionales</taxon>
        <taxon>Desulfovibrionaceae</taxon>
        <taxon>Taurinivorans</taxon>
    </lineage>
</organism>
<dbReference type="RefSeq" id="WP_334314492.1">
    <property type="nucleotide sequence ID" value="NZ_CP065938.1"/>
</dbReference>
<feature type="domain" description="Solute-binding protein family 5" evidence="3">
    <location>
        <begin position="91"/>
        <end position="451"/>
    </location>
</feature>
<sequence>MNKNFLKIFLGACFFFVLCSCGSESEPKTDKALSLECIEIPEEPEYGGSLVLASIGEPSNLIPILAADSASHEIAGFLYTSLLKYDKEYNIVPLAAKKFEILEEGRLFRFELRDDIYWQDGTQLTADDVYFTYRLTIDPDTPTPYAADCLLVKEFKQTGKFSFEVRYAEPYARAVITWMMAILPKHVLEHETITQTAFSRNPIGAGPFKLKEWKTGSYLILEANERYFEGRPYIDRFVYRIIPDVTTIFLEAKAGKVDYLGLTTQQYLLQTQGKEWEEKWQKYKYLANGYTFIGFNLKHPFFQDRLVRQALAHATNKDDVIKGALLGLGEKSIGPFKPDTWVYNKNIGSYAYDPQKALELFAEAGWTKGKDGYLQKDGQRFSFTVLLNQGNKERENVLLILQAEWAKVGIEMKIRTVEWATFINEFVMKGRYDAVILAWNILEDPDVSSVWHSSAIRQNGLNFVYFKNAEADMLLEKARASTDREIRKKYYDRFQEILHEEQPYLFLYVPYALPMVQKRFQGIEPAVSGITHNMEKWWIPAFLQ</sequence>
<evidence type="ECO:0000313" key="4">
    <source>
        <dbReference type="EMBL" id="UWX04937.1"/>
    </source>
</evidence>
<dbReference type="PANTHER" id="PTHR30290:SF38">
    <property type="entry name" value="D,D-DIPEPTIDE-BINDING PERIPLASMIC PROTEIN DDPA-RELATED"/>
    <property type="match status" value="1"/>
</dbReference>
<evidence type="ECO:0000313" key="5">
    <source>
        <dbReference type="Proteomes" id="UP001058120"/>
    </source>
</evidence>
<dbReference type="PIRSF" id="PIRSF002741">
    <property type="entry name" value="MppA"/>
    <property type="match status" value="1"/>
</dbReference>
<dbReference type="InterPro" id="IPR039424">
    <property type="entry name" value="SBP_5"/>
</dbReference>
<dbReference type="Pfam" id="PF00496">
    <property type="entry name" value="SBP_bac_5"/>
    <property type="match status" value="1"/>
</dbReference>
<gene>
    <name evidence="4" type="ORF">JBF11_05475</name>
</gene>
<dbReference type="Gene3D" id="3.10.105.10">
    <property type="entry name" value="Dipeptide-binding Protein, Domain 3"/>
    <property type="match status" value="1"/>
</dbReference>
<comment type="similarity">
    <text evidence="1">Belongs to the bacterial solute-binding protein 5 family.</text>
</comment>
<dbReference type="Proteomes" id="UP001058120">
    <property type="component" value="Chromosome"/>
</dbReference>
<keyword evidence="5" id="KW-1185">Reference proteome</keyword>
<evidence type="ECO:0000256" key="2">
    <source>
        <dbReference type="ARBA" id="ARBA00022729"/>
    </source>
</evidence>
<dbReference type="CDD" id="cd08514">
    <property type="entry name" value="PBP2_AppA_like"/>
    <property type="match status" value="1"/>
</dbReference>
<evidence type="ECO:0000256" key="1">
    <source>
        <dbReference type="ARBA" id="ARBA00005695"/>
    </source>
</evidence>
<evidence type="ECO:0000259" key="3">
    <source>
        <dbReference type="Pfam" id="PF00496"/>
    </source>
</evidence>
<dbReference type="PANTHER" id="PTHR30290">
    <property type="entry name" value="PERIPLASMIC BINDING COMPONENT OF ABC TRANSPORTER"/>
    <property type="match status" value="1"/>
</dbReference>
<dbReference type="SUPFAM" id="SSF53850">
    <property type="entry name" value="Periplasmic binding protein-like II"/>
    <property type="match status" value="1"/>
</dbReference>
<keyword evidence="2" id="KW-0732">Signal</keyword>
<dbReference type="InterPro" id="IPR030678">
    <property type="entry name" value="Peptide/Ni-bd"/>
</dbReference>
<dbReference type="Gene3D" id="3.40.190.10">
    <property type="entry name" value="Periplasmic binding protein-like II"/>
    <property type="match status" value="1"/>
</dbReference>
<protein>
    <submittedName>
        <fullName evidence="4">Peptide-binding protein</fullName>
    </submittedName>
</protein>
<name>A0ABY5XYH2_9BACT</name>
<dbReference type="InterPro" id="IPR000914">
    <property type="entry name" value="SBP_5_dom"/>
</dbReference>
<dbReference type="EMBL" id="CP065938">
    <property type="protein sequence ID" value="UWX04937.1"/>
    <property type="molecule type" value="Genomic_DNA"/>
</dbReference>
<accession>A0ABY5XYH2</accession>
<proteinExistence type="inferred from homology"/>
<dbReference type="Gene3D" id="3.90.76.10">
    <property type="entry name" value="Dipeptide-binding Protein, Domain 1"/>
    <property type="match status" value="1"/>
</dbReference>
<reference evidence="4" key="1">
    <citation type="submission" date="2020-12" db="EMBL/GenBank/DDBJ databases">
        <title>Taurinivorans muris gen. nov., sp. nov., fundamental and realized metabolic niche of a ubiquitous sulfidogenic bacterium in the murine intestine.</title>
        <authorList>
            <person name="Ye H."/>
            <person name="Hanson B.T."/>
            <person name="Loy A."/>
        </authorList>
    </citation>
    <scope>NUCLEOTIDE SEQUENCE</scope>
    <source>
        <strain evidence="4">LT0009</strain>
    </source>
</reference>